<dbReference type="Proteomes" id="UP000601789">
    <property type="component" value="Unassembled WGS sequence"/>
</dbReference>
<dbReference type="RefSeq" id="WP_198478294.1">
    <property type="nucleotide sequence ID" value="NZ_JADGMQ010000022.1"/>
</dbReference>
<dbReference type="EMBL" id="JADGMQ010000022">
    <property type="protein sequence ID" value="MBI1622758.1"/>
    <property type="molecule type" value="Genomic_DNA"/>
</dbReference>
<name>A0ABS0SHI0_9HYPH</name>
<evidence type="ECO:0000313" key="2">
    <source>
        <dbReference type="EMBL" id="MBI1622758.1"/>
    </source>
</evidence>
<dbReference type="InterPro" id="IPR036930">
    <property type="entry name" value="WGR_dom_sf"/>
</dbReference>
<dbReference type="Gene3D" id="2.20.140.10">
    <property type="entry name" value="WGR domain"/>
    <property type="match status" value="1"/>
</dbReference>
<dbReference type="InterPro" id="IPR049809">
    <property type="entry name" value="YehF/YfeS-like_WGR"/>
</dbReference>
<evidence type="ECO:0000313" key="3">
    <source>
        <dbReference type="Proteomes" id="UP000601789"/>
    </source>
</evidence>
<dbReference type="PROSITE" id="PS51977">
    <property type="entry name" value="WGR"/>
    <property type="match status" value="1"/>
</dbReference>
<sequence>MTILMHRIDPAANAYRFYALSLEPTLFGDVALVRRWGRIGTTGRQIIELHPDAQAAERAWQAQLKRRTQRGYWTV</sequence>
<dbReference type="InterPro" id="IPR008893">
    <property type="entry name" value="WGR_domain"/>
</dbReference>
<comment type="caution">
    <text evidence="2">The sequence shown here is derived from an EMBL/GenBank/DDBJ whole genome shotgun (WGS) entry which is preliminary data.</text>
</comment>
<organism evidence="2 3">
    <name type="scientific">Aquamicrobium zhengzhouense</name>
    <dbReference type="NCBI Taxonomy" id="2781738"/>
    <lineage>
        <taxon>Bacteria</taxon>
        <taxon>Pseudomonadati</taxon>
        <taxon>Pseudomonadota</taxon>
        <taxon>Alphaproteobacteria</taxon>
        <taxon>Hyphomicrobiales</taxon>
        <taxon>Phyllobacteriaceae</taxon>
        <taxon>Aquamicrobium</taxon>
    </lineage>
</organism>
<dbReference type="CDD" id="cd07996">
    <property type="entry name" value="WGR_MMR_like"/>
    <property type="match status" value="1"/>
</dbReference>
<feature type="domain" description="WGR" evidence="1">
    <location>
        <begin position="1"/>
        <end position="75"/>
    </location>
</feature>
<proteinExistence type="predicted"/>
<accession>A0ABS0SHI0</accession>
<protein>
    <submittedName>
        <fullName evidence="2">WGR domain-containing protein</fullName>
    </submittedName>
</protein>
<keyword evidence="3" id="KW-1185">Reference proteome</keyword>
<reference evidence="2 3" key="1">
    <citation type="submission" date="2020-10" db="EMBL/GenBank/DDBJ databases">
        <title>Aquamicrobium zhengzhouensis sp. nov., a exopolysaccharide producing bacterium isolated from farmland soil.</title>
        <authorList>
            <person name="Wang X."/>
        </authorList>
    </citation>
    <scope>NUCLEOTIDE SEQUENCE [LARGE SCALE GENOMIC DNA]</scope>
    <source>
        <strain evidence="3">cd-1</strain>
    </source>
</reference>
<evidence type="ECO:0000259" key="1">
    <source>
        <dbReference type="PROSITE" id="PS51977"/>
    </source>
</evidence>
<dbReference type="Pfam" id="PF05406">
    <property type="entry name" value="WGR"/>
    <property type="match status" value="1"/>
</dbReference>
<dbReference type="SUPFAM" id="SSF142921">
    <property type="entry name" value="WGR domain-like"/>
    <property type="match status" value="1"/>
</dbReference>
<gene>
    <name evidence="2" type="ORF">IOD40_19075</name>
</gene>
<dbReference type="SMART" id="SM00773">
    <property type="entry name" value="WGR"/>
    <property type="match status" value="1"/>
</dbReference>